<dbReference type="InterPro" id="IPR053398">
    <property type="entry name" value="HPT_OtnI_isomerases"/>
</dbReference>
<evidence type="ECO:0000259" key="4">
    <source>
        <dbReference type="Pfam" id="PF01261"/>
    </source>
</evidence>
<reference evidence="6" key="1">
    <citation type="submission" date="2016-11" db="EMBL/GenBank/DDBJ databases">
        <title>Mesorhizobium oceanicum sp. nov., isolated from deep seawater in South China Sea.</title>
        <authorList>
            <person name="Fu G.-Y."/>
        </authorList>
    </citation>
    <scope>NUCLEOTIDE SEQUENCE [LARGE SCALE GENOMIC DNA]</scope>
    <source>
        <strain evidence="6">B7</strain>
    </source>
</reference>
<dbReference type="Gene3D" id="3.20.20.150">
    <property type="entry name" value="Divalent-metal-dependent TIM barrel enzymes"/>
    <property type="match status" value="1"/>
</dbReference>
<dbReference type="Proteomes" id="UP000182840">
    <property type="component" value="Chromosome"/>
</dbReference>
<dbReference type="STRING" id="1670800.BSQ44_22480"/>
<dbReference type="FunFam" id="3.20.20.150:FF:000007">
    <property type="entry name" value="Hydroxypyruvate isomerase"/>
    <property type="match status" value="1"/>
</dbReference>
<dbReference type="GO" id="GO:0008903">
    <property type="term" value="F:hydroxypyruvate isomerase activity"/>
    <property type="evidence" value="ECO:0007669"/>
    <property type="project" value="TreeGrafter"/>
</dbReference>
<feature type="active site" description="Proton donor/acceptor" evidence="3">
    <location>
        <position position="143"/>
    </location>
</feature>
<dbReference type="GO" id="GO:0046487">
    <property type="term" value="P:glyoxylate metabolic process"/>
    <property type="evidence" value="ECO:0007669"/>
    <property type="project" value="TreeGrafter"/>
</dbReference>
<dbReference type="Pfam" id="PF01261">
    <property type="entry name" value="AP_endonuc_2"/>
    <property type="match status" value="1"/>
</dbReference>
<dbReference type="PANTHER" id="PTHR43489">
    <property type="entry name" value="ISOMERASE"/>
    <property type="match status" value="1"/>
</dbReference>
<gene>
    <name evidence="5" type="ORF">BSQ44_22480</name>
</gene>
<dbReference type="KEGG" id="meso:BSQ44_22480"/>
<proteinExistence type="inferred from homology"/>
<dbReference type="InterPro" id="IPR013022">
    <property type="entry name" value="Xyl_isomerase-like_TIM-brl"/>
</dbReference>
<dbReference type="PIRSF" id="PIRSF006241">
    <property type="entry name" value="HyI"/>
    <property type="match status" value="1"/>
</dbReference>
<keyword evidence="5" id="KW-0670">Pyruvate</keyword>
<dbReference type="PANTHER" id="PTHR43489:SF6">
    <property type="entry name" value="HYDROXYPYRUVATE ISOMERASE-RELATED"/>
    <property type="match status" value="1"/>
</dbReference>
<accession>A0A1L3SWN1</accession>
<dbReference type="EMBL" id="CP018171">
    <property type="protein sequence ID" value="APH73837.1"/>
    <property type="molecule type" value="Genomic_DNA"/>
</dbReference>
<feature type="active site" description="Proton donor/acceptor" evidence="3">
    <location>
        <position position="240"/>
    </location>
</feature>
<dbReference type="NCBIfam" id="NF043033">
    <property type="entry name" value="OxoTetrIsom"/>
    <property type="match status" value="1"/>
</dbReference>
<feature type="domain" description="Xylose isomerase-like TIM barrel" evidence="4">
    <location>
        <begin position="21"/>
        <end position="256"/>
    </location>
</feature>
<dbReference type="RefSeq" id="WP_072607300.1">
    <property type="nucleotide sequence ID" value="NZ_CP018171.1"/>
</dbReference>
<dbReference type="InterPro" id="IPR050417">
    <property type="entry name" value="Sugar_Epim/Isomerase"/>
</dbReference>
<comment type="similarity">
    <text evidence="2">Belongs to the hyi family.</text>
</comment>
<evidence type="ECO:0000256" key="2">
    <source>
        <dbReference type="PIRNR" id="PIRNR006241"/>
    </source>
</evidence>
<dbReference type="InterPro" id="IPR036237">
    <property type="entry name" value="Xyl_isomerase-like_sf"/>
</dbReference>
<evidence type="ECO:0000256" key="1">
    <source>
        <dbReference type="ARBA" id="ARBA00023235"/>
    </source>
</evidence>
<evidence type="ECO:0000256" key="3">
    <source>
        <dbReference type="PIRSR" id="PIRSR006241-50"/>
    </source>
</evidence>
<keyword evidence="1 2" id="KW-0413">Isomerase</keyword>
<name>A0A1L3SWN1_9HYPH</name>
<dbReference type="AlphaFoldDB" id="A0A1L3SWN1"/>
<protein>
    <submittedName>
        <fullName evidence="5">Hydroxypyruvate isomerase</fullName>
    </submittedName>
</protein>
<dbReference type="SUPFAM" id="SSF51658">
    <property type="entry name" value="Xylose isomerase-like"/>
    <property type="match status" value="1"/>
</dbReference>
<dbReference type="InterPro" id="IPR026040">
    <property type="entry name" value="HyI-like"/>
</dbReference>
<keyword evidence="6" id="KW-1185">Reference proteome</keyword>
<organism evidence="5 6">
    <name type="scientific">Aquibium oceanicum</name>
    <dbReference type="NCBI Taxonomy" id="1670800"/>
    <lineage>
        <taxon>Bacteria</taxon>
        <taxon>Pseudomonadati</taxon>
        <taxon>Pseudomonadota</taxon>
        <taxon>Alphaproteobacteria</taxon>
        <taxon>Hyphomicrobiales</taxon>
        <taxon>Phyllobacteriaceae</taxon>
        <taxon>Aquibium</taxon>
    </lineage>
</organism>
<evidence type="ECO:0000313" key="6">
    <source>
        <dbReference type="Proteomes" id="UP000182840"/>
    </source>
</evidence>
<evidence type="ECO:0000313" key="5">
    <source>
        <dbReference type="EMBL" id="APH73837.1"/>
    </source>
</evidence>
<dbReference type="OrthoDB" id="9786584at2"/>
<sequence>MPKLAANLSTMFCEVPFLERFERAAWAGFSAVEFQFPYAFAAADIAAELKGNRLEVVLFNMPPGDLAAGERGLASLPEARERFAESVGIALDYARTIGCRQLHCMAGVLSGDASMDEREETLVENLAYAARVFAPHGIRALIEPLNPYDTPSYLLTSVDHAARIVRRVGSDQVRIQYDLYHQSRTRGELLATFDRHRELIAHIQIAGNPGRHEPDAGEIDYRFVLEALDARGYDGFVGCEYVPAGTTEEGLGWAREWLEAGAS</sequence>